<accession>A0AA40B9J3</accession>
<keyword evidence="1" id="KW-0732">Signal</keyword>
<organism evidence="2 3">
    <name type="scientific">Lasiosphaeris hirsuta</name>
    <dbReference type="NCBI Taxonomy" id="260670"/>
    <lineage>
        <taxon>Eukaryota</taxon>
        <taxon>Fungi</taxon>
        <taxon>Dikarya</taxon>
        <taxon>Ascomycota</taxon>
        <taxon>Pezizomycotina</taxon>
        <taxon>Sordariomycetes</taxon>
        <taxon>Sordariomycetidae</taxon>
        <taxon>Sordariales</taxon>
        <taxon>Lasiosphaeriaceae</taxon>
        <taxon>Lasiosphaeris</taxon>
    </lineage>
</organism>
<name>A0AA40B9J3_9PEZI</name>
<feature type="chain" id="PRO_5041300446" description="CBM-cenC domain-containing protein" evidence="1">
    <location>
        <begin position="19"/>
        <end position="347"/>
    </location>
</feature>
<feature type="signal peptide" evidence="1">
    <location>
        <begin position="1"/>
        <end position="18"/>
    </location>
</feature>
<evidence type="ECO:0000256" key="1">
    <source>
        <dbReference type="SAM" id="SignalP"/>
    </source>
</evidence>
<dbReference type="Proteomes" id="UP001172102">
    <property type="component" value="Unassembled WGS sequence"/>
</dbReference>
<protein>
    <recommendedName>
        <fullName evidence="4">CBM-cenC domain-containing protein</fullName>
    </recommendedName>
</protein>
<reference evidence="2" key="1">
    <citation type="submission" date="2023-06" db="EMBL/GenBank/DDBJ databases">
        <title>Genome-scale phylogeny and comparative genomics of the fungal order Sordariales.</title>
        <authorList>
            <consortium name="Lawrence Berkeley National Laboratory"/>
            <person name="Hensen N."/>
            <person name="Bonometti L."/>
            <person name="Westerberg I."/>
            <person name="Brannstrom I.O."/>
            <person name="Guillou S."/>
            <person name="Cros-Aarteil S."/>
            <person name="Calhoun S."/>
            <person name="Haridas S."/>
            <person name="Kuo A."/>
            <person name="Mondo S."/>
            <person name="Pangilinan J."/>
            <person name="Riley R."/>
            <person name="Labutti K."/>
            <person name="Andreopoulos B."/>
            <person name="Lipzen A."/>
            <person name="Chen C."/>
            <person name="Yanf M."/>
            <person name="Daum C."/>
            <person name="Ng V."/>
            <person name="Clum A."/>
            <person name="Steindorff A."/>
            <person name="Ohm R."/>
            <person name="Martin F."/>
            <person name="Silar P."/>
            <person name="Natvig D."/>
            <person name="Lalanne C."/>
            <person name="Gautier V."/>
            <person name="Ament-Velasquez S.L."/>
            <person name="Kruys A."/>
            <person name="Hutchinson M.I."/>
            <person name="Powell A.J."/>
            <person name="Barry K."/>
            <person name="Miller A.N."/>
            <person name="Grigoriev I.V."/>
            <person name="Debuchy R."/>
            <person name="Gladieux P."/>
            <person name="Thoren M.H."/>
            <person name="Johannesson H."/>
        </authorList>
    </citation>
    <scope>NUCLEOTIDE SEQUENCE</scope>
    <source>
        <strain evidence="2">SMH4607-1</strain>
    </source>
</reference>
<evidence type="ECO:0008006" key="4">
    <source>
        <dbReference type="Google" id="ProtNLM"/>
    </source>
</evidence>
<dbReference type="Gene3D" id="2.60.120.260">
    <property type="entry name" value="Galactose-binding domain-like"/>
    <property type="match status" value="1"/>
</dbReference>
<keyword evidence="3" id="KW-1185">Reference proteome</keyword>
<dbReference type="EMBL" id="JAUKUA010000001">
    <property type="protein sequence ID" value="KAK0730112.1"/>
    <property type="molecule type" value="Genomic_DNA"/>
</dbReference>
<proteinExistence type="predicted"/>
<gene>
    <name evidence="2" type="ORF">B0H67DRAFT_548129</name>
</gene>
<sequence>MKFSVLCTAGVFAAVVGATKTCSKPALSPGGCILGKCFRAINEDTPASIGEAFCSSYLSLDVTTTVTIAHDQIVSTTHTNSEESTTTVLINAGTVTATTGTITVLGKRAEPSEDPTASILSVCKSKPSRISSVCSCLLPSASPVIATVTVENTVTYTSVAEYTTTKVDTVTDTTTTTVNVAATNYVQPVINGNFQAGSIQPWTNSIAQTGGNVEYIPGGNVCVDTGSNCHSSTIVRMTPPITGGKYVSISQSFQAEPLTTYTLSVLLNSRYGGSASGAPGIQGVYQGVSLGIYDLNVPAVELYFKTLTIGQFTTDSSGTGTLDIRILNRAGSAGAYFYIDDIAVRKQ</sequence>
<comment type="caution">
    <text evidence="2">The sequence shown here is derived from an EMBL/GenBank/DDBJ whole genome shotgun (WGS) entry which is preliminary data.</text>
</comment>
<dbReference type="AlphaFoldDB" id="A0AA40B9J3"/>
<evidence type="ECO:0000313" key="2">
    <source>
        <dbReference type="EMBL" id="KAK0730112.1"/>
    </source>
</evidence>
<evidence type="ECO:0000313" key="3">
    <source>
        <dbReference type="Proteomes" id="UP001172102"/>
    </source>
</evidence>